<dbReference type="KEGG" id="bxe:Bxe_A0844"/>
<reference evidence="1 2" key="1">
    <citation type="journal article" date="2006" name="Proc. Natl. Acad. Sci. U.S.A.">
        <title>Burkholderia xenovorans LB400 harbors a multi-replicon, 9.73-Mbp genome shaped for versatility.</title>
        <authorList>
            <person name="Chain P.S."/>
            <person name="Denef V.J."/>
            <person name="Konstantinidis K.T."/>
            <person name="Vergez L.M."/>
            <person name="Agullo L."/>
            <person name="Reyes V.L."/>
            <person name="Hauser L."/>
            <person name="Cordova M."/>
            <person name="Gomez L."/>
            <person name="Gonzalez M."/>
            <person name="Land M."/>
            <person name="Lao V."/>
            <person name="Larimer F."/>
            <person name="LiPuma J.J."/>
            <person name="Mahenthiralingam E."/>
            <person name="Malfatti S.A."/>
            <person name="Marx C.J."/>
            <person name="Parnell J.J."/>
            <person name="Ramette A."/>
            <person name="Richardson P."/>
            <person name="Seeger M."/>
            <person name="Smith D."/>
            <person name="Spilker T."/>
            <person name="Sul W.J."/>
            <person name="Tsoi T.V."/>
            <person name="Ulrich L.E."/>
            <person name="Zhulin I.B."/>
            <person name="Tiedje J.M."/>
        </authorList>
    </citation>
    <scope>NUCLEOTIDE SEQUENCE [LARGE SCALE GENOMIC DNA]</scope>
    <source>
        <strain evidence="1 2">LB400</strain>
    </source>
</reference>
<dbReference type="PATRIC" id="fig|266265.5.peg.3738"/>
<dbReference type="EMBL" id="CP000270">
    <property type="protein sequence ID" value="ABE32090.1"/>
    <property type="molecule type" value="Genomic_DNA"/>
</dbReference>
<dbReference type="AlphaFoldDB" id="Q13UZ9"/>
<dbReference type="KEGG" id="bxb:DR64_3009"/>
<gene>
    <name evidence="1" type="ORF">Bxe_A0844</name>
</gene>
<name>Q13UZ9_PARXL</name>
<dbReference type="STRING" id="266265.Bxe_A0844"/>
<organism evidence="1 2">
    <name type="scientific">Paraburkholderia xenovorans (strain LB400)</name>
    <dbReference type="NCBI Taxonomy" id="266265"/>
    <lineage>
        <taxon>Bacteria</taxon>
        <taxon>Pseudomonadati</taxon>
        <taxon>Pseudomonadota</taxon>
        <taxon>Betaproteobacteria</taxon>
        <taxon>Burkholderiales</taxon>
        <taxon>Burkholderiaceae</taxon>
        <taxon>Paraburkholderia</taxon>
    </lineage>
</organism>
<dbReference type="Proteomes" id="UP000001817">
    <property type="component" value="Chromosome 1"/>
</dbReference>
<proteinExistence type="predicted"/>
<keyword evidence="2" id="KW-1185">Reference proteome</keyword>
<sequence length="102" mass="11285">MPDIEREIMRVLPGAATAGAMIDLDETLAPQTLKRLSSRQIPELVAESLTPLLEVAGTRLMRTNSETEHKYSRRASKIAVERGGLALHYPVLRPDSANIYSK</sequence>
<dbReference type="eggNOG" id="COG2378">
    <property type="taxonomic scope" value="Bacteria"/>
</dbReference>
<evidence type="ECO:0000313" key="2">
    <source>
        <dbReference type="Proteomes" id="UP000001817"/>
    </source>
</evidence>
<protein>
    <submittedName>
        <fullName evidence="1">Uncharacterized protein</fullName>
    </submittedName>
</protein>
<evidence type="ECO:0000313" key="1">
    <source>
        <dbReference type="EMBL" id="ABE32090.1"/>
    </source>
</evidence>
<accession>Q13UZ9</accession>